<name>A0A834WBC5_9FABA</name>
<gene>
    <name evidence="2" type="ORF">G2W53_030126</name>
</gene>
<dbReference type="PANTHER" id="PTHR37176:SF1">
    <property type="entry name" value="PROTEIN DOUBLE-STRAND BREAK FORMATION"/>
    <property type="match status" value="1"/>
</dbReference>
<dbReference type="AlphaFoldDB" id="A0A834WBC5"/>
<feature type="region of interest" description="Disordered" evidence="1">
    <location>
        <begin position="214"/>
        <end position="240"/>
    </location>
</feature>
<sequence length="253" mass="28593">MASKRSTQIFYITNDNPKVMSGVTTTRGQVNCLHTVRVYFNSQKAFINRKVQPMFDGRHFDDATLQVLQSHLVSKDVKSLMQVRSSFTEFLRSESLSVIRSIASKTVQEKLFILDFFVRAFAIIGDVESCLALRYEALVMRKFKSASSQWLEVSSAEWLNFVEDALYNGFHSIAQKACEHALSRPGKNDVLEPETDMSENVDAIRTISRLKNSAMASVSSRSGASGRVPKKKSRTGENELDLRTKTMFSKHFV</sequence>
<dbReference type="Proteomes" id="UP000634136">
    <property type="component" value="Unassembled WGS sequence"/>
</dbReference>
<dbReference type="EMBL" id="JAAIUW010000009">
    <property type="protein sequence ID" value="KAF7816157.1"/>
    <property type="molecule type" value="Genomic_DNA"/>
</dbReference>
<comment type="caution">
    <text evidence="2">The sequence shown here is derived from an EMBL/GenBank/DDBJ whole genome shotgun (WGS) entry which is preliminary data.</text>
</comment>
<reference evidence="2" key="1">
    <citation type="submission" date="2020-09" db="EMBL/GenBank/DDBJ databases">
        <title>Genome-Enabled Discovery of Anthraquinone Biosynthesis in Senna tora.</title>
        <authorList>
            <person name="Kang S.-H."/>
            <person name="Pandey R.P."/>
            <person name="Lee C.-M."/>
            <person name="Sim J.-S."/>
            <person name="Jeong J.-T."/>
            <person name="Choi B.-S."/>
            <person name="Jung M."/>
            <person name="Ginzburg D."/>
            <person name="Zhao K."/>
            <person name="Won S.Y."/>
            <person name="Oh T.-J."/>
            <person name="Yu Y."/>
            <person name="Kim N.-H."/>
            <person name="Lee O.R."/>
            <person name="Lee T.-H."/>
            <person name="Bashyal P."/>
            <person name="Kim T.-S."/>
            <person name="Lee W.-H."/>
            <person name="Kawkins C."/>
            <person name="Kim C.-K."/>
            <person name="Kim J.S."/>
            <person name="Ahn B.O."/>
            <person name="Rhee S.Y."/>
            <person name="Sohng J.K."/>
        </authorList>
    </citation>
    <scope>NUCLEOTIDE SEQUENCE</scope>
    <source>
        <tissue evidence="2">Leaf</tissue>
    </source>
</reference>
<organism evidence="2 3">
    <name type="scientific">Senna tora</name>
    <dbReference type="NCBI Taxonomy" id="362788"/>
    <lineage>
        <taxon>Eukaryota</taxon>
        <taxon>Viridiplantae</taxon>
        <taxon>Streptophyta</taxon>
        <taxon>Embryophyta</taxon>
        <taxon>Tracheophyta</taxon>
        <taxon>Spermatophyta</taxon>
        <taxon>Magnoliopsida</taxon>
        <taxon>eudicotyledons</taxon>
        <taxon>Gunneridae</taxon>
        <taxon>Pentapetalae</taxon>
        <taxon>rosids</taxon>
        <taxon>fabids</taxon>
        <taxon>Fabales</taxon>
        <taxon>Fabaceae</taxon>
        <taxon>Caesalpinioideae</taxon>
        <taxon>Cassia clade</taxon>
        <taxon>Senna</taxon>
    </lineage>
</organism>
<proteinExistence type="predicted"/>
<dbReference type="PANTHER" id="PTHR37176">
    <property type="entry name" value="F10K1.23"/>
    <property type="match status" value="1"/>
</dbReference>
<feature type="compositionally biased region" description="Low complexity" evidence="1">
    <location>
        <begin position="216"/>
        <end position="227"/>
    </location>
</feature>
<keyword evidence="3" id="KW-1185">Reference proteome</keyword>
<accession>A0A834WBC5</accession>
<evidence type="ECO:0000313" key="2">
    <source>
        <dbReference type="EMBL" id="KAF7816157.1"/>
    </source>
</evidence>
<dbReference type="OrthoDB" id="1925581at2759"/>
<protein>
    <submittedName>
        <fullName evidence="2">Uncharacterized protein</fullName>
    </submittedName>
</protein>
<dbReference type="GO" id="GO:0042138">
    <property type="term" value="P:meiotic DNA double-strand break formation"/>
    <property type="evidence" value="ECO:0007669"/>
    <property type="project" value="InterPro"/>
</dbReference>
<evidence type="ECO:0000313" key="3">
    <source>
        <dbReference type="Proteomes" id="UP000634136"/>
    </source>
</evidence>
<dbReference type="InterPro" id="IPR044969">
    <property type="entry name" value="DFO"/>
</dbReference>
<evidence type="ECO:0000256" key="1">
    <source>
        <dbReference type="SAM" id="MobiDB-lite"/>
    </source>
</evidence>